<name>A0A2A7ALT9_9FIRM</name>
<comment type="caution">
    <text evidence="3">The sequence shown here is derived from an EMBL/GenBank/DDBJ whole genome shotgun (WGS) entry which is preliminary data.</text>
</comment>
<dbReference type="InterPro" id="IPR057727">
    <property type="entry name" value="WCX_dom"/>
</dbReference>
<dbReference type="RefSeq" id="WP_097840305.1">
    <property type="nucleotide sequence ID" value="NZ_NMTY01000033.1"/>
</dbReference>
<evidence type="ECO:0000313" key="4">
    <source>
        <dbReference type="Proteomes" id="UP000220005"/>
    </source>
</evidence>
<dbReference type="InterPro" id="IPR051534">
    <property type="entry name" value="CBASS_pafABC_assoc_protein"/>
</dbReference>
<feature type="domain" description="WYL" evidence="1">
    <location>
        <begin position="143"/>
        <end position="210"/>
    </location>
</feature>
<evidence type="ECO:0000313" key="3">
    <source>
        <dbReference type="EMBL" id="PDX80052.1"/>
    </source>
</evidence>
<protein>
    <submittedName>
        <fullName evidence="3">WYL domain-containing protein</fullName>
    </submittedName>
</protein>
<reference evidence="3 4" key="1">
    <citation type="journal article" date="2017" name="Front. Microbiol.">
        <title>New Insights into the Diversity of the Genus Faecalibacterium.</title>
        <authorList>
            <person name="Benevides L."/>
            <person name="Burman S."/>
            <person name="Martin R."/>
            <person name="Robert V."/>
            <person name="Thomas M."/>
            <person name="Miquel S."/>
            <person name="Chain F."/>
            <person name="Sokol H."/>
            <person name="Bermudez-Humaran L.G."/>
            <person name="Morrison M."/>
            <person name="Langella P."/>
            <person name="Azevedo V.A."/>
            <person name="Chatel J.M."/>
            <person name="Soares S."/>
        </authorList>
    </citation>
    <scope>NUCLEOTIDE SEQUENCE [LARGE SCALE GENOMIC DNA]</scope>
    <source>
        <strain evidence="3 4">CNCM I 4575</strain>
    </source>
</reference>
<evidence type="ECO:0000259" key="2">
    <source>
        <dbReference type="Pfam" id="PF25583"/>
    </source>
</evidence>
<dbReference type="PANTHER" id="PTHR34580:SF1">
    <property type="entry name" value="PROTEIN PAFC"/>
    <property type="match status" value="1"/>
</dbReference>
<dbReference type="Pfam" id="PF13280">
    <property type="entry name" value="WYL"/>
    <property type="match status" value="1"/>
</dbReference>
<sequence>MPKQEGQKSKLLALLRIFETRTDENHLLNVPQLVRLLEQQGILCERKSVYSDIDALNALGYEIWLRRGRGGGYYMASRMFDLAELKLLVDAVQASRVVSSATSRRLIRKLEKLCSNYEGSQLQRQVYVDGRPKTDSKSLLYSVDALHEAINAGKMVEFHYKKVGRPEKRAISPWQMAWENGCYYLIAYQDEKEPVGIRHYRVDKMSGVRVLDEPRRGKAEFADFDLPAYLKKHFSMYGGPEARVTLRCAAGLEDAMRERFGASPLFLPEEDGHFHFDVPICVSEPFYGWVAGFGGKVEITAPEQVRAGMKRLAEQLAKEHT</sequence>
<evidence type="ECO:0000259" key="1">
    <source>
        <dbReference type="Pfam" id="PF13280"/>
    </source>
</evidence>
<feature type="domain" description="WCX" evidence="2">
    <location>
        <begin position="242"/>
        <end position="317"/>
    </location>
</feature>
<dbReference type="PANTHER" id="PTHR34580">
    <property type="match status" value="1"/>
</dbReference>
<organism evidence="3 4">
    <name type="scientific">Faecalibacterium prausnitzii</name>
    <dbReference type="NCBI Taxonomy" id="853"/>
    <lineage>
        <taxon>Bacteria</taxon>
        <taxon>Bacillati</taxon>
        <taxon>Bacillota</taxon>
        <taxon>Clostridia</taxon>
        <taxon>Eubacteriales</taxon>
        <taxon>Oscillospiraceae</taxon>
        <taxon>Faecalibacterium</taxon>
    </lineage>
</organism>
<dbReference type="InterPro" id="IPR026881">
    <property type="entry name" value="WYL_dom"/>
</dbReference>
<dbReference type="PROSITE" id="PS52050">
    <property type="entry name" value="WYL"/>
    <property type="match status" value="1"/>
</dbReference>
<gene>
    <name evidence="3" type="ORF">CGS58_14135</name>
</gene>
<dbReference type="AlphaFoldDB" id="A0A2A7ALT9"/>
<dbReference type="SUPFAM" id="SSF46785">
    <property type="entry name" value="Winged helix' DNA-binding domain"/>
    <property type="match status" value="1"/>
</dbReference>
<accession>A0A2A7ALT9</accession>
<dbReference type="Pfam" id="PF25583">
    <property type="entry name" value="WCX"/>
    <property type="match status" value="1"/>
</dbReference>
<dbReference type="InterPro" id="IPR036390">
    <property type="entry name" value="WH_DNA-bd_sf"/>
</dbReference>
<dbReference type="EMBL" id="NMTY01000033">
    <property type="protein sequence ID" value="PDX80052.1"/>
    <property type="molecule type" value="Genomic_DNA"/>
</dbReference>
<proteinExistence type="predicted"/>
<dbReference type="Proteomes" id="UP000220005">
    <property type="component" value="Unassembled WGS sequence"/>
</dbReference>